<feature type="repeat" description="WD" evidence="10">
    <location>
        <begin position="320"/>
        <end position="361"/>
    </location>
</feature>
<dbReference type="InterPro" id="IPR015943">
    <property type="entry name" value="WD40/YVTN_repeat-like_dom_sf"/>
</dbReference>
<dbReference type="PROSITE" id="PS50082">
    <property type="entry name" value="WD_REPEATS_2"/>
    <property type="match status" value="4"/>
</dbReference>
<accession>A0A914HI32</accession>
<keyword evidence="6" id="KW-0498">Mitosis</keyword>
<evidence type="ECO:0000313" key="13">
    <source>
        <dbReference type="Proteomes" id="UP000887572"/>
    </source>
</evidence>
<dbReference type="PROSITE" id="PS00678">
    <property type="entry name" value="WD_REPEATS_1"/>
    <property type="match status" value="1"/>
</dbReference>
<feature type="repeat" description="WD" evidence="10">
    <location>
        <begin position="445"/>
        <end position="489"/>
    </location>
</feature>
<feature type="repeat" description="WD" evidence="10">
    <location>
        <begin position="533"/>
        <end position="566"/>
    </location>
</feature>
<feature type="compositionally biased region" description="Basic and acidic residues" evidence="11">
    <location>
        <begin position="39"/>
        <end position="48"/>
    </location>
</feature>
<evidence type="ECO:0000256" key="4">
    <source>
        <dbReference type="ARBA" id="ARBA00022618"/>
    </source>
</evidence>
<dbReference type="InterPro" id="IPR001680">
    <property type="entry name" value="WD40_rpt"/>
</dbReference>
<name>A0A914HI32_GLORO</name>
<evidence type="ECO:0000256" key="10">
    <source>
        <dbReference type="PROSITE-ProRule" id="PRU00221"/>
    </source>
</evidence>
<evidence type="ECO:0000259" key="12">
    <source>
        <dbReference type="Pfam" id="PF24807"/>
    </source>
</evidence>
<dbReference type="WBParaSite" id="Gr19_v10_g16835.t2">
    <property type="protein sequence ID" value="Gr19_v10_g16835.t2"/>
    <property type="gene ID" value="Gr19_v10_g16835"/>
</dbReference>
<dbReference type="SUPFAM" id="SSF50978">
    <property type="entry name" value="WD40 repeat-like"/>
    <property type="match status" value="1"/>
</dbReference>
<keyword evidence="13" id="KW-1185">Reference proteome</keyword>
<sequence length="587" mass="65338">MNNNNNSDEHLRAYFQRPPPSPQKFLTPRGSPQTTPTKYRPDGGDRYIPVRESEHDWAVKYASISKSPLVDASNSTPVRRLFGYNNNNNNASTPGHQHQQTNSDSHQQQTSTIPSSSPSSTHSHHHQQNNGGNNNNNNGGVGSMAASSSSSGNNGNTNASPTSSTASNAAVIQSEEISHDSITHRALLTNELLKQTIIDVRSDCDSTDGVQMLQRHSHHSLFKFAHKAPSFVDPSTCTSTLFSTSPLSADSQRLLKSPRKPQRKVPKNPYKVLDAPELQDDFYLNLVDWSSQNMLSVGLNTCVYLWSACNSQVVKLCDLSSETSESVTSVHWSERGDLLAVGTQKGFLQIWDTHAQKMLHNLKIHEMRIGCLAWNENAICSGSRDRFILHRDLRDIQRSEKRMNAHRQEVCGLKWSPNKEYLASGGNDNQLLVWSLRRSEPIQTYTEHNAAVKALAWSPHHPSILVSGGGTADRSLRFWNTMTGQAMQCVETGSQVCNVAWSKHSSELVSTHGYSYNQVILWKYPSMQPITKLSGHQSRVLYLAMSPDGESIVTGAGDETLRFWHVFSKSSNLKTVRSRLNLHSCIR</sequence>
<reference evidence="14" key="1">
    <citation type="submission" date="2022-11" db="UniProtKB">
        <authorList>
            <consortium name="WormBaseParasite"/>
        </authorList>
    </citation>
    <scope>IDENTIFICATION</scope>
</reference>
<dbReference type="InterPro" id="IPR036322">
    <property type="entry name" value="WD40_repeat_dom_sf"/>
</dbReference>
<dbReference type="GO" id="GO:1905786">
    <property type="term" value="P:positive regulation of anaphase-promoting complex-dependent catabolic process"/>
    <property type="evidence" value="ECO:0007669"/>
    <property type="project" value="TreeGrafter"/>
</dbReference>
<dbReference type="GO" id="GO:1990757">
    <property type="term" value="F:ubiquitin ligase activator activity"/>
    <property type="evidence" value="ECO:0007669"/>
    <property type="project" value="TreeGrafter"/>
</dbReference>
<dbReference type="GO" id="GO:0031145">
    <property type="term" value="P:anaphase-promoting complex-dependent catabolic process"/>
    <property type="evidence" value="ECO:0007669"/>
    <property type="project" value="TreeGrafter"/>
</dbReference>
<dbReference type="Pfam" id="PF24807">
    <property type="entry name" value="WD40_CDC20-Fz"/>
    <property type="match status" value="1"/>
</dbReference>
<evidence type="ECO:0000256" key="7">
    <source>
        <dbReference type="ARBA" id="ARBA00023306"/>
    </source>
</evidence>
<dbReference type="Gene3D" id="2.130.10.10">
    <property type="entry name" value="YVTN repeat-like/Quinoprotein amine dehydrogenase"/>
    <property type="match status" value="1"/>
</dbReference>
<dbReference type="GO" id="GO:0005680">
    <property type="term" value="C:anaphase-promoting complex"/>
    <property type="evidence" value="ECO:0007669"/>
    <property type="project" value="TreeGrafter"/>
</dbReference>
<evidence type="ECO:0000256" key="1">
    <source>
        <dbReference type="ARBA" id="ARBA00004906"/>
    </source>
</evidence>
<dbReference type="GO" id="GO:0051301">
    <property type="term" value="P:cell division"/>
    <property type="evidence" value="ECO:0007669"/>
    <property type="project" value="UniProtKB-KW"/>
</dbReference>
<comment type="pathway">
    <text evidence="1">Protein modification; protein ubiquitination.</text>
</comment>
<keyword evidence="5" id="KW-0677">Repeat</keyword>
<evidence type="ECO:0000256" key="2">
    <source>
        <dbReference type="ARBA" id="ARBA00006445"/>
    </source>
</evidence>
<feature type="compositionally biased region" description="Polar residues" evidence="11">
    <location>
        <begin position="91"/>
        <end position="104"/>
    </location>
</feature>
<dbReference type="InterPro" id="IPR056150">
    <property type="entry name" value="WD40_CDC20-Fz"/>
</dbReference>
<feature type="repeat" description="WD" evidence="10">
    <location>
        <begin position="403"/>
        <end position="444"/>
    </location>
</feature>
<dbReference type="PANTHER" id="PTHR19918">
    <property type="entry name" value="CELL DIVISION CYCLE 20 CDC20 FIZZY -RELATED"/>
    <property type="match status" value="1"/>
</dbReference>
<proteinExistence type="inferred from homology"/>
<keyword evidence="7" id="KW-0131">Cell cycle</keyword>
<dbReference type="SMART" id="SM00320">
    <property type="entry name" value="WD40"/>
    <property type="match status" value="7"/>
</dbReference>
<dbReference type="PROSITE" id="PS50294">
    <property type="entry name" value="WD_REPEATS_REGION"/>
    <property type="match status" value="2"/>
</dbReference>
<comment type="similarity">
    <text evidence="2">Belongs to the WD repeat CDC20/Fizzy family.</text>
</comment>
<keyword evidence="4" id="KW-0132">Cell division</keyword>
<dbReference type="InterPro" id="IPR033010">
    <property type="entry name" value="Cdc20/Fizzy"/>
</dbReference>
<evidence type="ECO:0000256" key="6">
    <source>
        <dbReference type="ARBA" id="ARBA00022776"/>
    </source>
</evidence>
<protein>
    <recommendedName>
        <fullName evidence="8">Fizzy-related protein homolog</fullName>
    </recommendedName>
    <alternativeName>
        <fullName evidence="9">Cdh1/Hct1 homolog</fullName>
    </alternativeName>
</protein>
<organism evidence="13 14">
    <name type="scientific">Globodera rostochiensis</name>
    <name type="common">Golden nematode worm</name>
    <name type="synonym">Heterodera rostochiensis</name>
    <dbReference type="NCBI Taxonomy" id="31243"/>
    <lineage>
        <taxon>Eukaryota</taxon>
        <taxon>Metazoa</taxon>
        <taxon>Ecdysozoa</taxon>
        <taxon>Nematoda</taxon>
        <taxon>Chromadorea</taxon>
        <taxon>Rhabditida</taxon>
        <taxon>Tylenchina</taxon>
        <taxon>Tylenchomorpha</taxon>
        <taxon>Tylenchoidea</taxon>
        <taxon>Heteroderidae</taxon>
        <taxon>Heteroderinae</taxon>
        <taxon>Globodera</taxon>
    </lineage>
</organism>
<evidence type="ECO:0000256" key="3">
    <source>
        <dbReference type="ARBA" id="ARBA00022574"/>
    </source>
</evidence>
<evidence type="ECO:0000256" key="8">
    <source>
        <dbReference type="ARBA" id="ARBA00073600"/>
    </source>
</evidence>
<dbReference type="FunFam" id="2.130.10.10:FF:000025">
    <property type="entry name" value="FIZZY-related 2 isoform 1"/>
    <property type="match status" value="1"/>
</dbReference>
<feature type="compositionally biased region" description="Low complexity" evidence="11">
    <location>
        <begin position="128"/>
        <end position="169"/>
    </location>
</feature>
<feature type="compositionally biased region" description="Low complexity" evidence="11">
    <location>
        <begin position="105"/>
        <end position="121"/>
    </location>
</feature>
<dbReference type="InterPro" id="IPR019775">
    <property type="entry name" value="WD40_repeat_CS"/>
</dbReference>
<evidence type="ECO:0000313" key="14">
    <source>
        <dbReference type="WBParaSite" id="Gr19_v10_g16835.t2"/>
    </source>
</evidence>
<feature type="domain" description="CDC20/Fizzy WD40" evidence="12">
    <location>
        <begin position="273"/>
        <end position="564"/>
    </location>
</feature>
<dbReference type="AlphaFoldDB" id="A0A914HI32"/>
<dbReference type="PANTHER" id="PTHR19918:SF1">
    <property type="entry name" value="FIZZY-RELATED PROTEIN HOMOLOG"/>
    <property type="match status" value="1"/>
</dbReference>
<dbReference type="GO" id="GO:0010997">
    <property type="term" value="F:anaphase-promoting complex binding"/>
    <property type="evidence" value="ECO:0007669"/>
    <property type="project" value="InterPro"/>
</dbReference>
<evidence type="ECO:0000256" key="5">
    <source>
        <dbReference type="ARBA" id="ARBA00022737"/>
    </source>
</evidence>
<keyword evidence="3 10" id="KW-0853">WD repeat</keyword>
<feature type="region of interest" description="Disordered" evidence="11">
    <location>
        <begin position="1"/>
        <end position="48"/>
    </location>
</feature>
<evidence type="ECO:0000256" key="11">
    <source>
        <dbReference type="SAM" id="MobiDB-lite"/>
    </source>
</evidence>
<dbReference type="Proteomes" id="UP000887572">
    <property type="component" value="Unplaced"/>
</dbReference>
<evidence type="ECO:0000256" key="9">
    <source>
        <dbReference type="ARBA" id="ARBA00081406"/>
    </source>
</evidence>
<feature type="region of interest" description="Disordered" evidence="11">
    <location>
        <begin position="80"/>
        <end position="169"/>
    </location>
</feature>